<comment type="caution">
    <text evidence="9">The sequence shown here is derived from an EMBL/GenBank/DDBJ whole genome shotgun (WGS) entry which is preliminary data.</text>
</comment>
<dbReference type="Proteomes" id="UP000005713">
    <property type="component" value="Unassembled WGS sequence"/>
</dbReference>
<sequence>MPQLSKRISTLNGDGSDGWGVFYKARALKAEGRDILELTIGEHDIGTDQAILDEMHRAASAGHTGYAMVPGVDALRDRIASRVSNRTGVATTRDNVLVTPGGQAALFSAHMAVLAPGETGLFIDPYYATYPGTIRAASGIPHAIATRAEDAFLPSFDQIDGAARDTNARSLLVNTPNNPTGTLYGAETLDGIARAAAANDLWVISDEVYDTQVWEGAHVSPRALPGMADRTMVVGSMSKSHAMTGSRIGWIVAPEEAVSRLIDLATATTYGVPGYIQDGALFALEQGDAVEAHVAEPFRRRRALVLDRLARQSVVTAIPSRGAMYLMLDIRKTGLDGETFAYRLLDAHRIAVMPGESFGAAAAGHVRVALTVADDRLSHAIDTLCGFAADLSEARVASGTMA</sequence>
<dbReference type="InterPro" id="IPR004838">
    <property type="entry name" value="NHTrfase_class1_PyrdxlP-BS"/>
</dbReference>
<reference evidence="9 10" key="1">
    <citation type="submission" date="2006-06" db="EMBL/GenBank/DDBJ databases">
        <authorList>
            <person name="Moran M.A."/>
            <person name="Ferriera S."/>
            <person name="Johnson J."/>
            <person name="Kravitz S."/>
            <person name="Beeson K."/>
            <person name="Sutton G."/>
            <person name="Rogers Y.-H."/>
            <person name="Friedman R."/>
            <person name="Frazier M."/>
            <person name="Venter J.C."/>
        </authorList>
    </citation>
    <scope>NUCLEOTIDE SEQUENCE [LARGE SCALE GENOMIC DNA]</scope>
    <source>
        <strain evidence="9 10">E-37</strain>
    </source>
</reference>
<organism evidence="9 10">
    <name type="scientific">Sagittula stellata (strain ATCC 700073 / DSM 11524 / E-37)</name>
    <dbReference type="NCBI Taxonomy" id="388399"/>
    <lineage>
        <taxon>Bacteria</taxon>
        <taxon>Pseudomonadati</taxon>
        <taxon>Pseudomonadota</taxon>
        <taxon>Alphaproteobacteria</taxon>
        <taxon>Rhodobacterales</taxon>
        <taxon>Roseobacteraceae</taxon>
        <taxon>Sagittula</taxon>
    </lineage>
</organism>
<evidence type="ECO:0000313" key="9">
    <source>
        <dbReference type="EMBL" id="EBA09756.1"/>
    </source>
</evidence>
<dbReference type="InterPro" id="IPR004839">
    <property type="entry name" value="Aminotransferase_I/II_large"/>
</dbReference>
<protein>
    <recommendedName>
        <fullName evidence="7">Aminotransferase</fullName>
        <ecNumber evidence="7">2.6.1.-</ecNumber>
    </recommendedName>
</protein>
<evidence type="ECO:0000256" key="4">
    <source>
        <dbReference type="ARBA" id="ARBA00022679"/>
    </source>
</evidence>
<gene>
    <name evidence="9" type="ORF">SSE37_08108</name>
</gene>
<keyword evidence="3 7" id="KW-0032">Aminotransferase</keyword>
<feature type="domain" description="Aminotransferase class I/classII large" evidence="8">
    <location>
        <begin position="34"/>
        <end position="383"/>
    </location>
</feature>
<evidence type="ECO:0000256" key="1">
    <source>
        <dbReference type="ARBA" id="ARBA00001933"/>
    </source>
</evidence>
<dbReference type="EMBL" id="AAYA01000002">
    <property type="protein sequence ID" value="EBA09756.1"/>
    <property type="molecule type" value="Genomic_DNA"/>
</dbReference>
<dbReference type="GO" id="GO:0030170">
    <property type="term" value="F:pyridoxal phosphate binding"/>
    <property type="evidence" value="ECO:0007669"/>
    <property type="project" value="InterPro"/>
</dbReference>
<dbReference type="InterPro" id="IPR050596">
    <property type="entry name" value="AspAT/PAT-like"/>
</dbReference>
<evidence type="ECO:0000256" key="7">
    <source>
        <dbReference type="RuleBase" id="RU000481"/>
    </source>
</evidence>
<dbReference type="eggNOG" id="COG0436">
    <property type="taxonomic scope" value="Bacteria"/>
</dbReference>
<dbReference type="RefSeq" id="WP_005855949.1">
    <property type="nucleotide sequence ID" value="NZ_AAYA01000002.1"/>
</dbReference>
<accession>A3JZ53</accession>
<dbReference type="GO" id="GO:0006520">
    <property type="term" value="P:amino acid metabolic process"/>
    <property type="evidence" value="ECO:0007669"/>
    <property type="project" value="InterPro"/>
</dbReference>
<dbReference type="Pfam" id="PF00155">
    <property type="entry name" value="Aminotran_1_2"/>
    <property type="match status" value="1"/>
</dbReference>
<name>A3JZ53_SAGS3</name>
<evidence type="ECO:0000256" key="5">
    <source>
        <dbReference type="ARBA" id="ARBA00022898"/>
    </source>
</evidence>
<dbReference type="EC" id="2.6.1.-" evidence="7"/>
<dbReference type="SUPFAM" id="SSF53383">
    <property type="entry name" value="PLP-dependent transferases"/>
    <property type="match status" value="1"/>
</dbReference>
<dbReference type="CDD" id="cd00609">
    <property type="entry name" value="AAT_like"/>
    <property type="match status" value="1"/>
</dbReference>
<dbReference type="Gene3D" id="3.40.640.10">
    <property type="entry name" value="Type I PLP-dependent aspartate aminotransferase-like (Major domain)"/>
    <property type="match status" value="1"/>
</dbReference>
<comment type="catalytic activity">
    <reaction evidence="6">
        <text>L-aspartate + 2-oxoglutarate = oxaloacetate + L-glutamate</text>
        <dbReference type="Rhea" id="RHEA:21824"/>
        <dbReference type="ChEBI" id="CHEBI:16452"/>
        <dbReference type="ChEBI" id="CHEBI:16810"/>
        <dbReference type="ChEBI" id="CHEBI:29985"/>
        <dbReference type="ChEBI" id="CHEBI:29991"/>
        <dbReference type="EC" id="2.6.1.1"/>
    </reaction>
</comment>
<keyword evidence="4 7" id="KW-0808">Transferase</keyword>
<comment type="similarity">
    <text evidence="2 7">Belongs to the class-I pyridoxal-phosphate-dependent aminotransferase family.</text>
</comment>
<keyword evidence="5" id="KW-0663">Pyridoxal phosphate</keyword>
<dbReference type="InterPro" id="IPR015424">
    <property type="entry name" value="PyrdxlP-dep_Trfase"/>
</dbReference>
<dbReference type="GO" id="GO:0004069">
    <property type="term" value="F:L-aspartate:2-oxoglutarate aminotransferase activity"/>
    <property type="evidence" value="ECO:0007669"/>
    <property type="project" value="UniProtKB-EC"/>
</dbReference>
<keyword evidence="10" id="KW-1185">Reference proteome</keyword>
<comment type="cofactor">
    <cofactor evidence="1 7">
        <name>pyridoxal 5'-phosphate</name>
        <dbReference type="ChEBI" id="CHEBI:597326"/>
    </cofactor>
</comment>
<dbReference type="InterPro" id="IPR015421">
    <property type="entry name" value="PyrdxlP-dep_Trfase_major"/>
</dbReference>
<proteinExistence type="inferred from homology"/>
<evidence type="ECO:0000259" key="8">
    <source>
        <dbReference type="Pfam" id="PF00155"/>
    </source>
</evidence>
<dbReference type="PANTHER" id="PTHR46383">
    <property type="entry name" value="ASPARTATE AMINOTRANSFERASE"/>
    <property type="match status" value="1"/>
</dbReference>
<dbReference type="PROSITE" id="PS00105">
    <property type="entry name" value="AA_TRANSFER_CLASS_1"/>
    <property type="match status" value="1"/>
</dbReference>
<evidence type="ECO:0000256" key="2">
    <source>
        <dbReference type="ARBA" id="ARBA00007441"/>
    </source>
</evidence>
<evidence type="ECO:0000256" key="6">
    <source>
        <dbReference type="ARBA" id="ARBA00049185"/>
    </source>
</evidence>
<dbReference type="OrthoDB" id="9763453at2"/>
<evidence type="ECO:0000313" key="10">
    <source>
        <dbReference type="Proteomes" id="UP000005713"/>
    </source>
</evidence>
<evidence type="ECO:0000256" key="3">
    <source>
        <dbReference type="ARBA" id="ARBA00022576"/>
    </source>
</evidence>
<dbReference type="AlphaFoldDB" id="A3JZ53"/>
<dbReference type="PANTHER" id="PTHR46383:SF1">
    <property type="entry name" value="ASPARTATE AMINOTRANSFERASE"/>
    <property type="match status" value="1"/>
</dbReference>
<dbReference type="InterPro" id="IPR015422">
    <property type="entry name" value="PyrdxlP-dep_Trfase_small"/>
</dbReference>
<dbReference type="Gene3D" id="3.90.1150.10">
    <property type="entry name" value="Aspartate Aminotransferase, domain 1"/>
    <property type="match status" value="1"/>
</dbReference>